<protein>
    <recommendedName>
        <fullName evidence="3">Protein kinase domain-containing protein</fullName>
    </recommendedName>
</protein>
<dbReference type="Pfam" id="PF00069">
    <property type="entry name" value="Pkinase"/>
    <property type="match status" value="1"/>
</dbReference>
<dbReference type="InterPro" id="IPR011009">
    <property type="entry name" value="Kinase-like_dom_sf"/>
</dbReference>
<dbReference type="PROSITE" id="PS00109">
    <property type="entry name" value="PROTEIN_KINASE_TYR"/>
    <property type="match status" value="1"/>
</dbReference>
<dbReference type="EMBL" id="HBEY01042716">
    <property type="protein sequence ID" value="CAD8617030.1"/>
    <property type="molecule type" value="Transcribed_RNA"/>
</dbReference>
<sequence>MVRQILSGIAFLHSRWIMHRDLSPSNILVFDGQRLKITDFGLARTFWAPLTPLSADGPVVKVWYRAPELLLGQKDYGAAIDVWALGCIFVELLLMRVVFRGHEAKNGRPQMHQLGTIFESLGVPDEQTWPGHTSLPLWRDALHAGILGKGHDGRKSLRAELRALDEETHPGDAGMEVLKQLLRYCPKRRPTAQRALESDLFSGSCLHAAAVP</sequence>
<dbReference type="InterPro" id="IPR050108">
    <property type="entry name" value="CDK"/>
</dbReference>
<evidence type="ECO:0000256" key="2">
    <source>
        <dbReference type="ARBA" id="ARBA00022840"/>
    </source>
</evidence>
<dbReference type="InterPro" id="IPR000719">
    <property type="entry name" value="Prot_kinase_dom"/>
</dbReference>
<reference evidence="4" key="1">
    <citation type="submission" date="2021-01" db="EMBL/GenBank/DDBJ databases">
        <authorList>
            <person name="Corre E."/>
            <person name="Pelletier E."/>
            <person name="Niang G."/>
            <person name="Scheremetjew M."/>
            <person name="Finn R."/>
            <person name="Kale V."/>
            <person name="Holt S."/>
            <person name="Cochrane G."/>
            <person name="Meng A."/>
            <person name="Brown T."/>
            <person name="Cohen L."/>
        </authorList>
    </citation>
    <scope>NUCLEOTIDE SEQUENCE</scope>
    <source>
        <strain evidence="4">PLY182g</strain>
    </source>
</reference>
<evidence type="ECO:0000259" key="3">
    <source>
        <dbReference type="PROSITE" id="PS50011"/>
    </source>
</evidence>
<evidence type="ECO:0000313" key="4">
    <source>
        <dbReference type="EMBL" id="CAD8617030.1"/>
    </source>
</evidence>
<dbReference type="PROSITE" id="PS50011">
    <property type="entry name" value="PROTEIN_KINASE_DOM"/>
    <property type="match status" value="1"/>
</dbReference>
<feature type="domain" description="Protein kinase" evidence="3">
    <location>
        <begin position="1"/>
        <end position="201"/>
    </location>
</feature>
<dbReference type="SMART" id="SM00220">
    <property type="entry name" value="S_TKc"/>
    <property type="match status" value="1"/>
</dbReference>
<dbReference type="GO" id="GO:0005634">
    <property type="term" value="C:nucleus"/>
    <property type="evidence" value="ECO:0007669"/>
    <property type="project" value="TreeGrafter"/>
</dbReference>
<dbReference type="GO" id="GO:0004674">
    <property type="term" value="F:protein serine/threonine kinase activity"/>
    <property type="evidence" value="ECO:0007669"/>
    <property type="project" value="TreeGrafter"/>
</dbReference>
<gene>
    <name evidence="4" type="ORF">CPEL01642_LOCUS20411</name>
</gene>
<dbReference type="SUPFAM" id="SSF56112">
    <property type="entry name" value="Protein kinase-like (PK-like)"/>
    <property type="match status" value="1"/>
</dbReference>
<dbReference type="Gene3D" id="1.10.510.10">
    <property type="entry name" value="Transferase(Phosphotransferase) domain 1"/>
    <property type="match status" value="1"/>
</dbReference>
<keyword evidence="2" id="KW-0067">ATP-binding</keyword>
<dbReference type="InterPro" id="IPR008266">
    <property type="entry name" value="Tyr_kinase_AS"/>
</dbReference>
<dbReference type="AlphaFoldDB" id="A0A7S0LQ12"/>
<evidence type="ECO:0000256" key="1">
    <source>
        <dbReference type="ARBA" id="ARBA00022741"/>
    </source>
</evidence>
<keyword evidence="1" id="KW-0547">Nucleotide-binding</keyword>
<proteinExistence type="predicted"/>
<accession>A0A7S0LQ12</accession>
<dbReference type="GO" id="GO:0005524">
    <property type="term" value="F:ATP binding"/>
    <property type="evidence" value="ECO:0007669"/>
    <property type="project" value="UniProtKB-KW"/>
</dbReference>
<organism evidence="4">
    <name type="scientific">Coccolithus braarudii</name>
    <dbReference type="NCBI Taxonomy" id="221442"/>
    <lineage>
        <taxon>Eukaryota</taxon>
        <taxon>Haptista</taxon>
        <taxon>Haptophyta</taxon>
        <taxon>Prymnesiophyceae</taxon>
        <taxon>Coccolithales</taxon>
        <taxon>Coccolithaceae</taxon>
        <taxon>Coccolithus</taxon>
    </lineage>
</organism>
<name>A0A7S0LQ12_9EUKA</name>
<dbReference type="PANTHER" id="PTHR24056">
    <property type="entry name" value="CELL DIVISION PROTEIN KINASE"/>
    <property type="match status" value="1"/>
</dbReference>